<keyword evidence="7" id="KW-0915">Sodium</keyword>
<evidence type="ECO:0000256" key="9">
    <source>
        <dbReference type="ARBA" id="ARBA00023136"/>
    </source>
</evidence>
<evidence type="ECO:0000256" key="1">
    <source>
        <dbReference type="ARBA" id="ARBA00004651"/>
    </source>
</evidence>
<gene>
    <name evidence="13" type="primary">CG32669_7</name>
    <name evidence="13" type="ORF">AVEN_61276_1</name>
</gene>
<keyword evidence="5 12" id="KW-0812">Transmembrane</keyword>
<reference evidence="13 14" key="1">
    <citation type="journal article" date="2019" name="Sci. Rep.">
        <title>Orb-weaving spider Araneus ventricosus genome elucidates the spidroin gene catalogue.</title>
        <authorList>
            <person name="Kono N."/>
            <person name="Nakamura H."/>
            <person name="Ohtoshi R."/>
            <person name="Moran D.A.P."/>
            <person name="Shinohara A."/>
            <person name="Yoshida Y."/>
            <person name="Fujiwara M."/>
            <person name="Mori M."/>
            <person name="Tomita M."/>
            <person name="Arakawa K."/>
        </authorList>
    </citation>
    <scope>NUCLEOTIDE SEQUENCE [LARGE SCALE GENOMIC DNA]</scope>
</reference>
<feature type="transmembrane region" description="Helical" evidence="12">
    <location>
        <begin position="76"/>
        <end position="96"/>
    </location>
</feature>
<protein>
    <submittedName>
        <fullName evidence="13">Sodium-dependent multivitamin transporter</fullName>
    </submittedName>
</protein>
<evidence type="ECO:0000256" key="11">
    <source>
        <dbReference type="RuleBase" id="RU362091"/>
    </source>
</evidence>
<evidence type="ECO:0000256" key="8">
    <source>
        <dbReference type="ARBA" id="ARBA00023065"/>
    </source>
</evidence>
<keyword evidence="14" id="KW-1185">Reference proteome</keyword>
<evidence type="ECO:0000256" key="2">
    <source>
        <dbReference type="ARBA" id="ARBA00006434"/>
    </source>
</evidence>
<evidence type="ECO:0000313" key="13">
    <source>
        <dbReference type="EMBL" id="GBN33480.1"/>
    </source>
</evidence>
<keyword evidence="9 12" id="KW-0472">Membrane</keyword>
<keyword evidence="10" id="KW-0739">Sodium transport</keyword>
<evidence type="ECO:0000256" key="3">
    <source>
        <dbReference type="ARBA" id="ARBA00022448"/>
    </source>
</evidence>
<dbReference type="GO" id="GO:0015293">
    <property type="term" value="F:symporter activity"/>
    <property type="evidence" value="ECO:0007669"/>
    <property type="project" value="TreeGrafter"/>
</dbReference>
<dbReference type="InterPro" id="IPR038377">
    <property type="entry name" value="Na/Glc_symporter_sf"/>
</dbReference>
<evidence type="ECO:0000256" key="4">
    <source>
        <dbReference type="ARBA" id="ARBA00022475"/>
    </source>
</evidence>
<dbReference type="OrthoDB" id="6431761at2759"/>
<dbReference type="InterPro" id="IPR001734">
    <property type="entry name" value="Na/solute_symporter"/>
</dbReference>
<comment type="caution">
    <text evidence="13">The sequence shown here is derived from an EMBL/GenBank/DDBJ whole genome shotgun (WGS) entry which is preliminary data.</text>
</comment>
<comment type="similarity">
    <text evidence="2 11">Belongs to the sodium:solute symporter (SSF) (TC 2.A.21) family.</text>
</comment>
<dbReference type="PANTHER" id="PTHR42985">
    <property type="entry name" value="SODIUM-COUPLED MONOCARBOXYLATE TRANSPORTER"/>
    <property type="match status" value="1"/>
</dbReference>
<feature type="transmembrane region" description="Helical" evidence="12">
    <location>
        <begin position="108"/>
        <end position="130"/>
    </location>
</feature>
<name>A0A4Y2N4F6_ARAVE</name>
<feature type="transmembrane region" description="Helical" evidence="12">
    <location>
        <begin position="30"/>
        <end position="56"/>
    </location>
</feature>
<accession>A0A4Y2N4F6</accession>
<evidence type="ECO:0000313" key="14">
    <source>
        <dbReference type="Proteomes" id="UP000499080"/>
    </source>
</evidence>
<dbReference type="Gene3D" id="1.20.1730.10">
    <property type="entry name" value="Sodium/glucose cotransporter"/>
    <property type="match status" value="1"/>
</dbReference>
<proteinExistence type="inferred from homology"/>
<evidence type="ECO:0000256" key="6">
    <source>
        <dbReference type="ARBA" id="ARBA00022989"/>
    </source>
</evidence>
<keyword evidence="8" id="KW-0406">Ion transport</keyword>
<dbReference type="Pfam" id="PF00474">
    <property type="entry name" value="SSF"/>
    <property type="match status" value="1"/>
</dbReference>
<keyword evidence="3" id="KW-0813">Transport</keyword>
<dbReference type="AlphaFoldDB" id="A0A4Y2N4F6"/>
<evidence type="ECO:0000256" key="5">
    <source>
        <dbReference type="ARBA" id="ARBA00022692"/>
    </source>
</evidence>
<keyword evidence="6 12" id="KW-1133">Transmembrane helix</keyword>
<sequence length="222" mass="25591">MLSLCSSRVFSWKQAITLYILETRWRRNGLYWVSWIISSSHACCWCPLGIGIYFRFSGGKQKTTDDYLLAGKDMSILPVAFSLMASFLSAITVIGVKAEMYQYGINMAYMNIGYVIGMILTAYISLPVFFELNASTAYERLEIAPDDNDYDRLYLTSLIIYIKRKPIGYWNSSERSNLRFSFKNMQVSAVLIKRPPNIYQFMLLLFPIELSKNTIANIDYIL</sequence>
<dbReference type="Proteomes" id="UP000499080">
    <property type="component" value="Unassembled WGS sequence"/>
</dbReference>
<dbReference type="PROSITE" id="PS50283">
    <property type="entry name" value="NA_SOLUT_SYMP_3"/>
    <property type="match status" value="1"/>
</dbReference>
<dbReference type="GO" id="GO:0006814">
    <property type="term" value="P:sodium ion transport"/>
    <property type="evidence" value="ECO:0007669"/>
    <property type="project" value="UniProtKB-KW"/>
</dbReference>
<organism evidence="13 14">
    <name type="scientific">Araneus ventricosus</name>
    <name type="common">Orbweaver spider</name>
    <name type="synonym">Epeira ventricosa</name>
    <dbReference type="NCBI Taxonomy" id="182803"/>
    <lineage>
        <taxon>Eukaryota</taxon>
        <taxon>Metazoa</taxon>
        <taxon>Ecdysozoa</taxon>
        <taxon>Arthropoda</taxon>
        <taxon>Chelicerata</taxon>
        <taxon>Arachnida</taxon>
        <taxon>Araneae</taxon>
        <taxon>Araneomorphae</taxon>
        <taxon>Entelegynae</taxon>
        <taxon>Araneoidea</taxon>
        <taxon>Araneidae</taxon>
        <taxon>Araneus</taxon>
    </lineage>
</organism>
<dbReference type="GO" id="GO:0005886">
    <property type="term" value="C:plasma membrane"/>
    <property type="evidence" value="ECO:0007669"/>
    <property type="project" value="UniProtKB-SubCell"/>
</dbReference>
<dbReference type="InterPro" id="IPR051163">
    <property type="entry name" value="Sodium:Solute_Symporter_SSF"/>
</dbReference>
<dbReference type="PANTHER" id="PTHR42985:SF40">
    <property type="entry name" value="LD47995P-RELATED"/>
    <property type="match status" value="1"/>
</dbReference>
<dbReference type="EMBL" id="BGPR01008386">
    <property type="protein sequence ID" value="GBN33480.1"/>
    <property type="molecule type" value="Genomic_DNA"/>
</dbReference>
<evidence type="ECO:0000256" key="10">
    <source>
        <dbReference type="ARBA" id="ARBA00023201"/>
    </source>
</evidence>
<evidence type="ECO:0000256" key="7">
    <source>
        <dbReference type="ARBA" id="ARBA00023053"/>
    </source>
</evidence>
<comment type="subcellular location">
    <subcellularLocation>
        <location evidence="1">Cell membrane</location>
        <topology evidence="1">Multi-pass membrane protein</topology>
    </subcellularLocation>
</comment>
<keyword evidence="4" id="KW-1003">Cell membrane</keyword>
<evidence type="ECO:0000256" key="12">
    <source>
        <dbReference type="SAM" id="Phobius"/>
    </source>
</evidence>